<name>A0A5J4YWF3_PORPP</name>
<protein>
    <submittedName>
        <fullName evidence="1">Uncharacterized protein</fullName>
    </submittedName>
</protein>
<evidence type="ECO:0000313" key="1">
    <source>
        <dbReference type="EMBL" id="KAA8495656.1"/>
    </source>
</evidence>
<gene>
    <name evidence="1" type="ORF">FVE85_1811</name>
</gene>
<evidence type="ECO:0000313" key="2">
    <source>
        <dbReference type="Proteomes" id="UP000324585"/>
    </source>
</evidence>
<accession>A0A5J4YWF3</accession>
<reference evidence="2" key="1">
    <citation type="journal article" date="2019" name="Nat. Commun.">
        <title>Expansion of phycobilisome linker gene families in mesophilic red algae.</title>
        <authorList>
            <person name="Lee J."/>
            <person name="Kim D."/>
            <person name="Bhattacharya D."/>
            <person name="Yoon H.S."/>
        </authorList>
    </citation>
    <scope>NUCLEOTIDE SEQUENCE [LARGE SCALE GENOMIC DNA]</scope>
    <source>
        <strain evidence="2">CCMP 1328</strain>
    </source>
</reference>
<dbReference type="AlphaFoldDB" id="A0A5J4YWF3"/>
<dbReference type="EMBL" id="VRMN01000003">
    <property type="protein sequence ID" value="KAA8495656.1"/>
    <property type="molecule type" value="Genomic_DNA"/>
</dbReference>
<dbReference type="OrthoDB" id="497128at2759"/>
<organism evidence="1 2">
    <name type="scientific">Porphyridium purpureum</name>
    <name type="common">Red alga</name>
    <name type="synonym">Porphyridium cruentum</name>
    <dbReference type="NCBI Taxonomy" id="35688"/>
    <lineage>
        <taxon>Eukaryota</taxon>
        <taxon>Rhodophyta</taxon>
        <taxon>Bangiophyceae</taxon>
        <taxon>Porphyridiales</taxon>
        <taxon>Porphyridiaceae</taxon>
        <taxon>Porphyridium</taxon>
    </lineage>
</organism>
<keyword evidence="2" id="KW-1185">Reference proteome</keyword>
<proteinExistence type="predicted"/>
<sequence>MPEIVKGVSFDTIAREWRFKWSPENEKKSLEEAQQLLEEVLPEVKSVDGVVDIRRTVCGGCLDFKVSTVLPAEKFGEWEKKGFAPEQVFLDKASKISGISQIETQTYTIASMM</sequence>
<comment type="caution">
    <text evidence="1">The sequence shown here is derived from an EMBL/GenBank/DDBJ whole genome shotgun (WGS) entry which is preliminary data.</text>
</comment>
<dbReference type="Proteomes" id="UP000324585">
    <property type="component" value="Unassembled WGS sequence"/>
</dbReference>